<evidence type="ECO:0000313" key="3">
    <source>
        <dbReference type="EMBL" id="TMP58435.1"/>
    </source>
</evidence>
<dbReference type="RefSeq" id="WP_119863454.1">
    <property type="nucleotide sequence ID" value="NZ_PNCK01000035.1"/>
</dbReference>
<keyword evidence="1" id="KW-0732">Signal</keyword>
<dbReference type="Proteomes" id="UP000305730">
    <property type="component" value="Unassembled WGS sequence"/>
</dbReference>
<dbReference type="EMBL" id="PNCK01000035">
    <property type="protein sequence ID" value="TMP43002.1"/>
    <property type="molecule type" value="Genomic_DNA"/>
</dbReference>
<proteinExistence type="predicted"/>
<evidence type="ECO:0000313" key="2">
    <source>
        <dbReference type="EMBL" id="TMP43002.1"/>
    </source>
</evidence>
<evidence type="ECO:0000313" key="4">
    <source>
        <dbReference type="Proteomes" id="UP000305730"/>
    </source>
</evidence>
<dbReference type="Proteomes" id="UP000307706">
    <property type="component" value="Unassembled WGS sequence"/>
</dbReference>
<reference evidence="4 5" key="2">
    <citation type="submission" date="2019-06" db="EMBL/GenBank/DDBJ databases">
        <title>Co-occurence of chitin degradation, pigmentation and bioactivity in marine Pseudoalteromonas.</title>
        <authorList>
            <person name="Sonnenschein E.C."/>
            <person name="Bech P.K."/>
        </authorList>
    </citation>
    <scope>NUCLEOTIDE SEQUENCE [LARGE SCALE GENOMIC DNA]</scope>
    <source>
        <strain evidence="5">S2231</strain>
        <strain evidence="4">S2233</strain>
    </source>
</reference>
<evidence type="ECO:0000313" key="5">
    <source>
        <dbReference type="Proteomes" id="UP000307706"/>
    </source>
</evidence>
<reference evidence="4 5" key="1">
    <citation type="submission" date="2017-12" db="EMBL/GenBank/DDBJ databases">
        <authorList>
            <person name="Paulsen S."/>
            <person name="Gram L.K."/>
        </authorList>
    </citation>
    <scope>NUCLEOTIDE SEQUENCE [LARGE SCALE GENOMIC DNA]</scope>
    <source>
        <strain evidence="3 5">S2231</strain>
        <strain evidence="2 4">S2233</strain>
    </source>
</reference>
<accession>A0A5S3XQC5</accession>
<feature type="chain" id="PRO_5024335304" description="Lysozyme inhibitor LprI N-terminal domain-containing protein" evidence="1">
    <location>
        <begin position="23"/>
        <end position="138"/>
    </location>
</feature>
<dbReference type="AlphaFoldDB" id="A0A5S3XQC5"/>
<evidence type="ECO:0000256" key="1">
    <source>
        <dbReference type="SAM" id="SignalP"/>
    </source>
</evidence>
<sequence length="138" mass="16382">MKKTKYLLTSLSCLLLSTFAQANLDILKDCEPLADTHPSRAKNYIVCLDNNIRNLERTRKTWITKLRLDMDLIEQDTGNSQLLPIVERSFIRQDNYIEDSCRWRYLHQMPNATKAAIIYKKCKIRMLKRHIEDLKHPY</sequence>
<feature type="signal peptide" evidence="1">
    <location>
        <begin position="1"/>
        <end position="22"/>
    </location>
</feature>
<reference evidence="3" key="3">
    <citation type="submission" date="2019-09" db="EMBL/GenBank/DDBJ databases">
        <title>Co-occurence of chitin degradation, pigmentation and bioactivity in marine Pseudoalteromonas.</title>
        <authorList>
            <person name="Sonnenschein E.C."/>
            <person name="Bech P.K."/>
        </authorList>
    </citation>
    <scope>NUCLEOTIDE SEQUENCE</scope>
    <source>
        <strain evidence="3">S2231</strain>
        <strain evidence="2">S2233</strain>
    </source>
</reference>
<protein>
    <recommendedName>
        <fullName evidence="6">Lysozyme inhibitor LprI N-terminal domain-containing protein</fullName>
    </recommendedName>
</protein>
<name>A0A5S3XQC5_9GAMM</name>
<evidence type="ECO:0008006" key="6">
    <source>
        <dbReference type="Google" id="ProtNLM"/>
    </source>
</evidence>
<dbReference type="EMBL" id="PNCL01000057">
    <property type="protein sequence ID" value="TMP58435.1"/>
    <property type="molecule type" value="Genomic_DNA"/>
</dbReference>
<dbReference type="OrthoDB" id="5769744at2"/>
<gene>
    <name evidence="3" type="ORF">CWB96_12165</name>
    <name evidence="2" type="ORF">CWB97_10240</name>
</gene>
<comment type="caution">
    <text evidence="3">The sequence shown here is derived from an EMBL/GenBank/DDBJ whole genome shotgun (WGS) entry which is preliminary data.</text>
</comment>
<keyword evidence="4" id="KW-1185">Reference proteome</keyword>
<organism evidence="3 5">
    <name type="scientific">Pseudoalteromonas citrea</name>
    <dbReference type="NCBI Taxonomy" id="43655"/>
    <lineage>
        <taxon>Bacteria</taxon>
        <taxon>Pseudomonadati</taxon>
        <taxon>Pseudomonadota</taxon>
        <taxon>Gammaproteobacteria</taxon>
        <taxon>Alteromonadales</taxon>
        <taxon>Pseudoalteromonadaceae</taxon>
        <taxon>Pseudoalteromonas</taxon>
    </lineage>
</organism>